<protein>
    <recommendedName>
        <fullName evidence="5">Transmembrane protein</fullName>
    </recommendedName>
</protein>
<evidence type="ECO:0000256" key="1">
    <source>
        <dbReference type="SAM" id="MobiDB-lite"/>
    </source>
</evidence>
<keyword evidence="2" id="KW-0472">Membrane</keyword>
<dbReference type="RefSeq" id="WP_132862371.1">
    <property type="nucleotide sequence ID" value="NZ_JAYFUH010000100.1"/>
</dbReference>
<evidence type="ECO:0000313" key="4">
    <source>
        <dbReference type="Proteomes" id="UP001301653"/>
    </source>
</evidence>
<comment type="caution">
    <text evidence="3">The sequence shown here is derived from an EMBL/GenBank/DDBJ whole genome shotgun (WGS) entry which is preliminary data.</text>
</comment>
<reference evidence="3 4" key="1">
    <citation type="submission" date="2023-12" db="EMBL/GenBank/DDBJ databases">
        <title>Stenotrophomonas guangdongensis sp. nov., isolated from wilted pepper plants (Capsicum annuum).</title>
        <authorList>
            <person name="Qiu M."/>
            <person name="Li Y."/>
            <person name="Liu Q."/>
            <person name="Zhang X."/>
            <person name="Huang Y."/>
            <person name="Guo R."/>
            <person name="Hu M."/>
            <person name="Zhou J."/>
            <person name="Zhou X."/>
        </authorList>
    </citation>
    <scope>NUCLEOTIDE SEQUENCE [LARGE SCALE GENOMIC DNA]</scope>
    <source>
        <strain evidence="3 4">MH1</strain>
    </source>
</reference>
<keyword evidence="2" id="KW-1133">Transmembrane helix</keyword>
<keyword evidence="2" id="KW-0812">Transmembrane</keyword>
<organism evidence="3 4">
    <name type="scientific">Stenotrophomonas capsici</name>
    <dbReference type="NCBI Taxonomy" id="3110230"/>
    <lineage>
        <taxon>Bacteria</taxon>
        <taxon>Pseudomonadati</taxon>
        <taxon>Pseudomonadota</taxon>
        <taxon>Gammaproteobacteria</taxon>
        <taxon>Lysobacterales</taxon>
        <taxon>Lysobacteraceae</taxon>
        <taxon>Stenotrophomonas</taxon>
    </lineage>
</organism>
<dbReference type="EMBL" id="JAYFUH010000100">
    <property type="protein sequence ID" value="MEA5667642.1"/>
    <property type="molecule type" value="Genomic_DNA"/>
</dbReference>
<feature type="region of interest" description="Disordered" evidence="1">
    <location>
        <begin position="1"/>
        <end position="23"/>
    </location>
</feature>
<proteinExistence type="predicted"/>
<feature type="transmembrane region" description="Helical" evidence="2">
    <location>
        <begin position="68"/>
        <end position="87"/>
    </location>
</feature>
<evidence type="ECO:0000256" key="2">
    <source>
        <dbReference type="SAM" id="Phobius"/>
    </source>
</evidence>
<accession>A0ABU5V2U2</accession>
<gene>
    <name evidence="3" type="ORF">VA603_08885</name>
</gene>
<dbReference type="Proteomes" id="UP001301653">
    <property type="component" value="Unassembled WGS sequence"/>
</dbReference>
<feature type="transmembrane region" description="Helical" evidence="2">
    <location>
        <begin position="108"/>
        <end position="125"/>
    </location>
</feature>
<keyword evidence="4" id="KW-1185">Reference proteome</keyword>
<evidence type="ECO:0008006" key="5">
    <source>
        <dbReference type="Google" id="ProtNLM"/>
    </source>
</evidence>
<evidence type="ECO:0000313" key="3">
    <source>
        <dbReference type="EMBL" id="MEA5667642.1"/>
    </source>
</evidence>
<name>A0ABU5V2U2_9GAMM</name>
<feature type="transmembrane region" description="Helical" evidence="2">
    <location>
        <begin position="131"/>
        <end position="152"/>
    </location>
</feature>
<sequence length="183" mass="20763">MNDDNPYAAPQSSPQPPPLQHAHGDDRCWRDGAELLVRPGADLPRSCVKCGDPASEYRSRTFYWHSPWLYLLILLHMVVYLIVALIVRKPASHQVGLCARHQGQRRNFILMAWLSLVPLIGGFMFERGGMILLGVLLFLVMLFWGLLGMRVLKPKKITPELAVYAGVSPRLLASLPRYPHRRD</sequence>